<gene>
    <name evidence="2" type="primary">rimL_2</name>
    <name evidence="2" type="ORF">VPAL9027_01923</name>
</gene>
<dbReference type="Pfam" id="PF13302">
    <property type="entry name" value="Acetyltransf_3"/>
    <property type="match status" value="1"/>
</dbReference>
<dbReference type="GO" id="GO:1990189">
    <property type="term" value="F:protein N-terminal-serine acetyltransferase activity"/>
    <property type="evidence" value="ECO:0007669"/>
    <property type="project" value="TreeGrafter"/>
</dbReference>
<dbReference type="EC" id="2.3.1.-" evidence="2"/>
<dbReference type="SUPFAM" id="SSF55729">
    <property type="entry name" value="Acyl-CoA N-acyltransferases (Nat)"/>
    <property type="match status" value="1"/>
</dbReference>
<keyword evidence="2" id="KW-0808">Transferase</keyword>
<dbReference type="PANTHER" id="PTHR43441">
    <property type="entry name" value="RIBOSOMAL-PROTEIN-SERINE ACETYLTRANSFERASE"/>
    <property type="match status" value="1"/>
</dbReference>
<dbReference type="RefSeq" id="WP_077314347.1">
    <property type="nucleotide sequence ID" value="NZ_AP024888.1"/>
</dbReference>
<evidence type="ECO:0000313" key="2">
    <source>
        <dbReference type="EMBL" id="SJL83944.1"/>
    </source>
</evidence>
<keyword evidence="3" id="KW-1185">Reference proteome</keyword>
<dbReference type="AlphaFoldDB" id="A0A1R4B4V4"/>
<evidence type="ECO:0000259" key="1">
    <source>
        <dbReference type="PROSITE" id="PS51186"/>
    </source>
</evidence>
<dbReference type="PROSITE" id="PS51186">
    <property type="entry name" value="GNAT"/>
    <property type="match status" value="1"/>
</dbReference>
<evidence type="ECO:0000313" key="3">
    <source>
        <dbReference type="Proteomes" id="UP000189475"/>
    </source>
</evidence>
<dbReference type="Proteomes" id="UP000189475">
    <property type="component" value="Unassembled WGS sequence"/>
</dbReference>
<dbReference type="Gene3D" id="3.40.630.30">
    <property type="match status" value="1"/>
</dbReference>
<reference evidence="2 3" key="1">
    <citation type="submission" date="2017-02" db="EMBL/GenBank/DDBJ databases">
        <authorList>
            <person name="Peterson S.W."/>
        </authorList>
    </citation>
    <scope>NUCLEOTIDE SEQUENCE [LARGE SCALE GENOMIC DNA]</scope>
    <source>
        <strain evidence="2 3">CECT 9027</strain>
    </source>
</reference>
<dbReference type="STRING" id="1918946.VPAL9027_01923"/>
<dbReference type="OrthoDB" id="9784707at2"/>
<dbReference type="PANTHER" id="PTHR43441:SF3">
    <property type="entry name" value="ACETYLTRANSFERASE"/>
    <property type="match status" value="1"/>
</dbReference>
<protein>
    <submittedName>
        <fullName evidence="2">Ribosomal-protein-serine acetyltransferase</fullName>
        <ecNumber evidence="2">2.3.1.-</ecNumber>
    </submittedName>
</protein>
<dbReference type="InterPro" id="IPR051908">
    <property type="entry name" value="Ribosomal_N-acetyltransferase"/>
</dbReference>
<dbReference type="GO" id="GO:0005737">
    <property type="term" value="C:cytoplasm"/>
    <property type="evidence" value="ECO:0007669"/>
    <property type="project" value="TreeGrafter"/>
</dbReference>
<accession>A0A1R4B4V4</accession>
<feature type="domain" description="N-acetyltransferase" evidence="1">
    <location>
        <begin position="28"/>
        <end position="176"/>
    </location>
</feature>
<dbReference type="InterPro" id="IPR000182">
    <property type="entry name" value="GNAT_dom"/>
</dbReference>
<organism evidence="2 3">
    <name type="scientific">Vibrio palustris</name>
    <dbReference type="NCBI Taxonomy" id="1918946"/>
    <lineage>
        <taxon>Bacteria</taxon>
        <taxon>Pseudomonadati</taxon>
        <taxon>Pseudomonadota</taxon>
        <taxon>Gammaproteobacteria</taxon>
        <taxon>Vibrionales</taxon>
        <taxon>Vibrionaceae</taxon>
        <taxon>Vibrio</taxon>
    </lineage>
</organism>
<dbReference type="InterPro" id="IPR016181">
    <property type="entry name" value="Acyl_CoA_acyltransferase"/>
</dbReference>
<proteinExistence type="predicted"/>
<dbReference type="EMBL" id="FUFT01000005">
    <property type="protein sequence ID" value="SJL83944.1"/>
    <property type="molecule type" value="Genomic_DNA"/>
</dbReference>
<sequence>MQDERIKLVPPSLHYTDSMFKAINASKSELSTFLPWATSLLSKDDLKGNIQWAANNFEKFSDEFWFNIVEINTEEFIGAVGFLIRDIAVPYYEIGYWLSTNQVGKGYITSAVKLVERYAFLEQSAKRVEIKMASSNSKSQAVATPCGYQFEARLANARRLPSGELDDTLIYVKTDL</sequence>
<dbReference type="GO" id="GO:0008999">
    <property type="term" value="F:protein-N-terminal-alanine acetyltransferase activity"/>
    <property type="evidence" value="ECO:0007669"/>
    <property type="project" value="TreeGrafter"/>
</dbReference>
<name>A0A1R4B4V4_9VIBR</name>
<keyword evidence="2" id="KW-0012">Acyltransferase</keyword>